<dbReference type="InterPro" id="IPR024884">
    <property type="entry name" value="NAPE-PLD"/>
</dbReference>
<dbReference type="Gene3D" id="3.60.15.10">
    <property type="entry name" value="Ribonuclease Z/Hydroxyacylglutathione hydrolase-like"/>
    <property type="match status" value="1"/>
</dbReference>
<dbReference type="GO" id="GO:0070290">
    <property type="term" value="F:N-acylphosphatidylethanolamine-specific phospholipase D activity"/>
    <property type="evidence" value="ECO:0007669"/>
    <property type="project" value="InterPro"/>
</dbReference>
<dbReference type="SUPFAM" id="SSF56281">
    <property type="entry name" value="Metallo-hydrolase/oxidoreductase"/>
    <property type="match status" value="1"/>
</dbReference>
<comment type="caution">
    <text evidence="2">The sequence shown here is derived from an EMBL/GenBank/DDBJ whole genome shotgun (WGS) entry which is preliminary data.</text>
</comment>
<evidence type="ECO:0000313" key="2">
    <source>
        <dbReference type="EMBL" id="PRO73542.1"/>
    </source>
</evidence>
<dbReference type="Proteomes" id="UP000238949">
    <property type="component" value="Unassembled WGS sequence"/>
</dbReference>
<proteinExistence type="predicted"/>
<dbReference type="GO" id="GO:0008270">
    <property type="term" value="F:zinc ion binding"/>
    <property type="evidence" value="ECO:0007669"/>
    <property type="project" value="InterPro"/>
</dbReference>
<dbReference type="RefSeq" id="WP_105934595.1">
    <property type="nucleotide sequence ID" value="NZ_PVNP01000108.1"/>
</dbReference>
<name>A0A2S9VAT3_9ALTE</name>
<dbReference type="OrthoDB" id="9805728at2"/>
<dbReference type="EMBL" id="PVNP01000108">
    <property type="protein sequence ID" value="PRO73542.1"/>
    <property type="molecule type" value="Genomic_DNA"/>
</dbReference>
<dbReference type="GO" id="GO:0005737">
    <property type="term" value="C:cytoplasm"/>
    <property type="evidence" value="ECO:0007669"/>
    <property type="project" value="TreeGrafter"/>
</dbReference>
<sequence>MKSAITVLLIIAATLILGGCVVLNLARFGAAPDAQQQKAYSGSANYNAGKQAFHNQVTTPVLKEGVSTWSVMWGNLTSSADNLAPQGAIPVNKVDFKSLPREENLIVRLGHSGFYLQLNGQRILVDPVFSDYASPFSFMVKAFKGTTIFTVDDLPEIDVLLISHDHYDHLDYNTAVALKNKVKKVFVPLGIGAHFSHWDYTPEQLHEADWYDSLELDNDVQIHLVPARHYSGRSLTRNQTLWGGFVITSPQSRLLLGGDSGYGPHFKAIGERFGGFDLVALDTGQYDPRWPYIHITASESKQAAIDVNARALLPIHIGRFALARHPWKEPFEEIQALSENAPYQLHTPLIGQPINLASPPASKPWWQSID</sequence>
<organism evidence="2 3">
    <name type="scientific">Alteromonas alba</name>
    <dbReference type="NCBI Taxonomy" id="2079529"/>
    <lineage>
        <taxon>Bacteria</taxon>
        <taxon>Pseudomonadati</taxon>
        <taxon>Pseudomonadota</taxon>
        <taxon>Gammaproteobacteria</taxon>
        <taxon>Alteromonadales</taxon>
        <taxon>Alteromonadaceae</taxon>
        <taxon>Alteromonas/Salinimonas group</taxon>
        <taxon>Alteromonas</taxon>
    </lineage>
</organism>
<feature type="domain" description="Metallo-beta-lactamase" evidence="1">
    <location>
        <begin position="122"/>
        <end position="317"/>
    </location>
</feature>
<reference evidence="3" key="1">
    <citation type="journal article" date="2020" name="Int. J. Syst. Evol. Microbiol.">
        <title>Alteromonas alba sp. nov., a marine bacterium isolated from the seawater of the West Pacific Ocean.</title>
        <authorList>
            <person name="Sun C."/>
            <person name="Wu Y.-H."/>
            <person name="Xamxidin M."/>
            <person name="Cheng H."/>
            <person name="Xu X.-W."/>
        </authorList>
    </citation>
    <scope>NUCLEOTIDE SEQUENCE [LARGE SCALE GENOMIC DNA]</scope>
    <source>
        <strain evidence="3">190</strain>
    </source>
</reference>
<keyword evidence="3" id="KW-1185">Reference proteome</keyword>
<dbReference type="InterPro" id="IPR036866">
    <property type="entry name" value="RibonucZ/Hydroxyglut_hydro"/>
</dbReference>
<gene>
    <name evidence="2" type="ORF">C6Y40_10820</name>
</gene>
<keyword evidence="2" id="KW-0378">Hydrolase</keyword>
<evidence type="ECO:0000313" key="3">
    <source>
        <dbReference type="Proteomes" id="UP000238949"/>
    </source>
</evidence>
<dbReference type="AlphaFoldDB" id="A0A2S9VAT3"/>
<dbReference type="PANTHER" id="PTHR15032">
    <property type="entry name" value="N-ACYL-PHOSPHATIDYLETHANOLAMINE-HYDROLYZING PHOSPHOLIPASE D"/>
    <property type="match status" value="1"/>
</dbReference>
<dbReference type="Pfam" id="PF12706">
    <property type="entry name" value="Lactamase_B_2"/>
    <property type="match status" value="1"/>
</dbReference>
<dbReference type="InterPro" id="IPR001279">
    <property type="entry name" value="Metallo-B-lactamas"/>
</dbReference>
<accession>A0A2S9VAT3</accession>
<protein>
    <submittedName>
        <fullName evidence="2">RomA family MBL fold metallo-hydrolase</fullName>
    </submittedName>
</protein>
<dbReference type="PANTHER" id="PTHR15032:SF4">
    <property type="entry name" value="N-ACYL-PHOSPHATIDYLETHANOLAMINE-HYDROLYZING PHOSPHOLIPASE D"/>
    <property type="match status" value="1"/>
</dbReference>
<dbReference type="PIRSF" id="PIRSF038896">
    <property type="entry name" value="NAPE-PLD"/>
    <property type="match status" value="1"/>
</dbReference>
<dbReference type="PROSITE" id="PS51257">
    <property type="entry name" value="PROKAR_LIPOPROTEIN"/>
    <property type="match status" value="1"/>
</dbReference>
<evidence type="ECO:0000259" key="1">
    <source>
        <dbReference type="Pfam" id="PF12706"/>
    </source>
</evidence>